<dbReference type="Proteomes" id="UP001408356">
    <property type="component" value="Unassembled WGS sequence"/>
</dbReference>
<evidence type="ECO:0000256" key="1">
    <source>
        <dbReference type="SAM" id="Phobius"/>
    </source>
</evidence>
<comment type="caution">
    <text evidence="2">The sequence shown here is derived from an EMBL/GenBank/DDBJ whole genome shotgun (WGS) entry which is preliminary data.</text>
</comment>
<keyword evidence="1" id="KW-0812">Transmembrane</keyword>
<accession>A0ABR2UYY0</accession>
<keyword evidence="3" id="KW-1185">Reference proteome</keyword>
<feature type="transmembrane region" description="Helical" evidence="1">
    <location>
        <begin position="20"/>
        <end position="42"/>
    </location>
</feature>
<protein>
    <submittedName>
        <fullName evidence="2">Uncharacterized protein</fullName>
    </submittedName>
</protein>
<feature type="transmembrane region" description="Helical" evidence="1">
    <location>
        <begin position="136"/>
        <end position="157"/>
    </location>
</feature>
<name>A0ABR2UYY0_9PEZI</name>
<keyword evidence="1" id="KW-1133">Transmembrane helix</keyword>
<organism evidence="2 3">
    <name type="scientific">Seiridium unicorne</name>
    <dbReference type="NCBI Taxonomy" id="138068"/>
    <lineage>
        <taxon>Eukaryota</taxon>
        <taxon>Fungi</taxon>
        <taxon>Dikarya</taxon>
        <taxon>Ascomycota</taxon>
        <taxon>Pezizomycotina</taxon>
        <taxon>Sordariomycetes</taxon>
        <taxon>Xylariomycetidae</taxon>
        <taxon>Amphisphaeriales</taxon>
        <taxon>Sporocadaceae</taxon>
        <taxon>Seiridium</taxon>
    </lineage>
</organism>
<dbReference type="EMBL" id="JARVKF010000288">
    <property type="protein sequence ID" value="KAK9419791.1"/>
    <property type="molecule type" value="Genomic_DNA"/>
</dbReference>
<evidence type="ECO:0000313" key="2">
    <source>
        <dbReference type="EMBL" id="KAK9419791.1"/>
    </source>
</evidence>
<sequence>MSRYFPHEPYAEDQPLSGTILTTHVLVRVITTGTVIGGGIYGTQSLLRQIRRRPSPLIPRSQLLLRTTGISTLWTLGIVSAGLVARMWGREDIEWKDRSWRLLENKGQVECDDFTYAGMLAGLGAAATKSVKRTGWVGLLGAVGLGSTAGMLGYMGWRYGVHGGQFPEDEESS</sequence>
<gene>
    <name evidence="2" type="ORF">SUNI508_07040</name>
</gene>
<keyword evidence="1" id="KW-0472">Membrane</keyword>
<reference evidence="2 3" key="1">
    <citation type="journal article" date="2024" name="J. Plant Pathol.">
        <title>Sequence and assembly of the genome of Seiridium unicorne, isolate CBS 538.82, causal agent of cypress canker disease.</title>
        <authorList>
            <person name="Scali E."/>
            <person name="Rocca G.D."/>
            <person name="Danti R."/>
            <person name="Garbelotto M."/>
            <person name="Barberini S."/>
            <person name="Baroncelli R."/>
            <person name="Emiliani G."/>
        </authorList>
    </citation>
    <scope>NUCLEOTIDE SEQUENCE [LARGE SCALE GENOMIC DNA]</scope>
    <source>
        <strain evidence="2 3">BM-138-508</strain>
    </source>
</reference>
<proteinExistence type="predicted"/>
<evidence type="ECO:0000313" key="3">
    <source>
        <dbReference type="Proteomes" id="UP001408356"/>
    </source>
</evidence>